<dbReference type="SUPFAM" id="SSF48452">
    <property type="entry name" value="TPR-like"/>
    <property type="match status" value="1"/>
</dbReference>
<name>A0A4V2P8S2_9GAMM</name>
<comment type="caution">
    <text evidence="3">The sequence shown here is derived from an EMBL/GenBank/DDBJ whole genome shotgun (WGS) entry which is preliminary data.</text>
</comment>
<dbReference type="PROSITE" id="PS50005">
    <property type="entry name" value="TPR"/>
    <property type="match status" value="1"/>
</dbReference>
<dbReference type="InterPro" id="IPR019734">
    <property type="entry name" value="TPR_rpt"/>
</dbReference>
<keyword evidence="4" id="KW-1185">Reference proteome</keyword>
<organism evidence="3 4">
    <name type="scientific">Cocleimonas flava</name>
    <dbReference type="NCBI Taxonomy" id="634765"/>
    <lineage>
        <taxon>Bacteria</taxon>
        <taxon>Pseudomonadati</taxon>
        <taxon>Pseudomonadota</taxon>
        <taxon>Gammaproteobacteria</taxon>
        <taxon>Thiotrichales</taxon>
        <taxon>Thiotrichaceae</taxon>
        <taxon>Cocleimonas</taxon>
    </lineage>
</organism>
<dbReference type="EMBL" id="SMFQ01000003">
    <property type="protein sequence ID" value="TCJ86805.1"/>
    <property type="molecule type" value="Genomic_DNA"/>
</dbReference>
<dbReference type="SMART" id="SM00028">
    <property type="entry name" value="TPR"/>
    <property type="match status" value="1"/>
</dbReference>
<dbReference type="RefSeq" id="WP_131905136.1">
    <property type="nucleotide sequence ID" value="NZ_BAAAFU010000004.1"/>
</dbReference>
<accession>A0A4V2P8S2</accession>
<dbReference type="PROSITE" id="PS51257">
    <property type="entry name" value="PROKAR_LIPOPROTEIN"/>
    <property type="match status" value="1"/>
</dbReference>
<gene>
    <name evidence="3" type="ORF">EV695_1303</name>
</gene>
<sequence>MHKTITQIGILLLVLGLSACSNSGMNNASVGEGPKSVSGTLAPRITTAYKAYDEGRLSTAETLLLKYTNDHPEFTDAWFKLGNIYYRTGQYPAAITAYENVIQQDNKHGKAWYNLALTRIRQAEETLMAGEVKFEPGDERRLRLTSLKKKIRSGVRQYKPKKQ</sequence>
<dbReference type="AlphaFoldDB" id="A0A4V2P8S2"/>
<evidence type="ECO:0000256" key="1">
    <source>
        <dbReference type="PROSITE-ProRule" id="PRU00339"/>
    </source>
</evidence>
<evidence type="ECO:0000256" key="2">
    <source>
        <dbReference type="SAM" id="SignalP"/>
    </source>
</evidence>
<dbReference type="Pfam" id="PF13414">
    <property type="entry name" value="TPR_11"/>
    <property type="match status" value="1"/>
</dbReference>
<proteinExistence type="predicted"/>
<keyword evidence="1" id="KW-0802">TPR repeat</keyword>
<dbReference type="OrthoDB" id="549777at2"/>
<evidence type="ECO:0000313" key="3">
    <source>
        <dbReference type="EMBL" id="TCJ86805.1"/>
    </source>
</evidence>
<evidence type="ECO:0000313" key="4">
    <source>
        <dbReference type="Proteomes" id="UP000294887"/>
    </source>
</evidence>
<reference evidence="3 4" key="1">
    <citation type="submission" date="2019-03" db="EMBL/GenBank/DDBJ databases">
        <title>Genomic Encyclopedia of Type Strains, Phase IV (KMG-IV): sequencing the most valuable type-strain genomes for metagenomic binning, comparative biology and taxonomic classification.</title>
        <authorList>
            <person name="Goeker M."/>
        </authorList>
    </citation>
    <scope>NUCLEOTIDE SEQUENCE [LARGE SCALE GENOMIC DNA]</scope>
    <source>
        <strain evidence="3 4">DSM 24830</strain>
    </source>
</reference>
<feature type="signal peptide" evidence="2">
    <location>
        <begin position="1"/>
        <end position="28"/>
    </location>
</feature>
<dbReference type="Proteomes" id="UP000294887">
    <property type="component" value="Unassembled WGS sequence"/>
</dbReference>
<protein>
    <submittedName>
        <fullName evidence="3">TPR repeat protein</fullName>
    </submittedName>
</protein>
<dbReference type="InterPro" id="IPR011990">
    <property type="entry name" value="TPR-like_helical_dom_sf"/>
</dbReference>
<feature type="chain" id="PRO_5020958690" evidence="2">
    <location>
        <begin position="29"/>
        <end position="163"/>
    </location>
</feature>
<keyword evidence="2" id="KW-0732">Signal</keyword>
<feature type="repeat" description="TPR" evidence="1">
    <location>
        <begin position="75"/>
        <end position="108"/>
    </location>
</feature>
<dbReference type="Gene3D" id="1.25.40.10">
    <property type="entry name" value="Tetratricopeptide repeat domain"/>
    <property type="match status" value="1"/>
</dbReference>